<evidence type="ECO:0000256" key="1">
    <source>
        <dbReference type="SAM" id="MobiDB-lite"/>
    </source>
</evidence>
<proteinExistence type="predicted"/>
<organism evidence="2 3">
    <name type="scientific">Kingdonia uniflora</name>
    <dbReference type="NCBI Taxonomy" id="39325"/>
    <lineage>
        <taxon>Eukaryota</taxon>
        <taxon>Viridiplantae</taxon>
        <taxon>Streptophyta</taxon>
        <taxon>Embryophyta</taxon>
        <taxon>Tracheophyta</taxon>
        <taxon>Spermatophyta</taxon>
        <taxon>Magnoliopsida</taxon>
        <taxon>Ranunculales</taxon>
        <taxon>Circaeasteraceae</taxon>
        <taxon>Kingdonia</taxon>
    </lineage>
</organism>
<name>A0A7J7MKX9_9MAGN</name>
<dbReference type="OrthoDB" id="1673939at2759"/>
<keyword evidence="3" id="KW-1185">Reference proteome</keyword>
<evidence type="ECO:0000313" key="3">
    <source>
        <dbReference type="Proteomes" id="UP000541444"/>
    </source>
</evidence>
<feature type="region of interest" description="Disordered" evidence="1">
    <location>
        <begin position="297"/>
        <end position="330"/>
    </location>
</feature>
<comment type="caution">
    <text evidence="2">The sequence shown here is derived from an EMBL/GenBank/DDBJ whole genome shotgun (WGS) entry which is preliminary data.</text>
</comment>
<reference evidence="2 3" key="1">
    <citation type="journal article" date="2020" name="IScience">
        <title>Genome Sequencing of the Endangered Kingdonia uniflora (Circaeasteraceae, Ranunculales) Reveals Potential Mechanisms of Evolutionary Specialization.</title>
        <authorList>
            <person name="Sun Y."/>
            <person name="Deng T."/>
            <person name="Zhang A."/>
            <person name="Moore M.J."/>
            <person name="Landis J.B."/>
            <person name="Lin N."/>
            <person name="Zhang H."/>
            <person name="Zhang X."/>
            <person name="Huang J."/>
            <person name="Zhang X."/>
            <person name="Sun H."/>
            <person name="Wang H."/>
        </authorList>
    </citation>
    <scope>NUCLEOTIDE SEQUENCE [LARGE SCALE GENOMIC DNA]</scope>
    <source>
        <strain evidence="2">TB1705</strain>
        <tissue evidence="2">Leaf</tissue>
    </source>
</reference>
<dbReference type="AlphaFoldDB" id="A0A7J7MKX9"/>
<feature type="compositionally biased region" description="Polar residues" evidence="1">
    <location>
        <begin position="301"/>
        <end position="316"/>
    </location>
</feature>
<dbReference type="Proteomes" id="UP000541444">
    <property type="component" value="Unassembled WGS sequence"/>
</dbReference>
<accession>A0A7J7MKX9</accession>
<dbReference type="EMBL" id="JACGCM010001419">
    <property type="protein sequence ID" value="KAF6155543.1"/>
    <property type="molecule type" value="Genomic_DNA"/>
</dbReference>
<gene>
    <name evidence="2" type="ORF">GIB67_004537</name>
</gene>
<sequence>MDTSKAATTDWVESGKLYKVCWGQCCSSNATITLIGRALIQTKCVKSSLQEFRCETDEYLPVKFFLAARDGSLSCAFSAGANTLISKLTQEKKSVIQQSNKLREELLRSSLPNYIYLNLLLSAMHTVEAWSLNAQWTVSKPAICKWLKPPANYYALNTDGSLGSTERLHWTILAKKDQTAVIFSDPMQADHLQTQVYTKDLIPAKAFLHQFQISLRGYFLRNVDIQALAHVVKLTRQGVVDSLEFSKGNLFQAFQVHFQLFVDVLLLPLVKNRFEGLLKIDSLKEIKTPLIIDDVSKKNTDNSTPRSSQMTTSSSNRMEEDGSSPTQVSSGDVICDDTAILSNEIITVVIFMQNGVQEKSMAAVDKISDIVENLPHKWQYTGEIQANSRMAEYAALVRQRMDHFPKKSFITHYPRGKNRHAYALAYIAAMLGQSKS</sequence>
<protein>
    <submittedName>
        <fullName evidence="2">Uncharacterized protein</fullName>
    </submittedName>
</protein>
<evidence type="ECO:0000313" key="2">
    <source>
        <dbReference type="EMBL" id="KAF6155543.1"/>
    </source>
</evidence>